<comment type="caution">
    <text evidence="1">The sequence shown here is derived from an EMBL/GenBank/DDBJ whole genome shotgun (WGS) entry which is preliminary data.</text>
</comment>
<reference evidence="1 2" key="1">
    <citation type="submission" date="2021-03" db="EMBL/GenBank/DDBJ databases">
        <title>Fibrella sp. HMF5405 genome sequencing and assembly.</title>
        <authorList>
            <person name="Kang H."/>
            <person name="Kim H."/>
            <person name="Bae S."/>
            <person name="Joh K."/>
        </authorList>
    </citation>
    <scope>NUCLEOTIDE SEQUENCE [LARGE SCALE GENOMIC DNA]</scope>
    <source>
        <strain evidence="1 2">HMF5405</strain>
    </source>
</reference>
<gene>
    <name evidence="1" type="ORF">J2I46_23250</name>
</gene>
<sequence length="140" mass="15815">MTRIIMFLKAKSIGLLIGILWATLSCFTNTLDPAQAIGVSMQTGEARQLATLFDKDLELRIDPVGVNFPSIQANQAEMIMRSFFRKYPPNRFQTVDQGNTPHLKYTTGTYWSGSRSFHVNVLMHQTTPGHYLIHSILVND</sequence>
<accession>A0ABS3JND4</accession>
<dbReference type="EMBL" id="JAFMYW010000008">
    <property type="protein sequence ID" value="MBO0951520.1"/>
    <property type="molecule type" value="Genomic_DNA"/>
</dbReference>
<dbReference type="PROSITE" id="PS51257">
    <property type="entry name" value="PROKAR_LIPOPROTEIN"/>
    <property type="match status" value="1"/>
</dbReference>
<name>A0ABS3JND4_9BACT</name>
<keyword evidence="2" id="KW-1185">Reference proteome</keyword>
<dbReference type="Gene3D" id="3.10.450.50">
    <property type="match status" value="1"/>
</dbReference>
<protein>
    <submittedName>
        <fullName evidence="1">DUF4783 domain-containing protein</fullName>
    </submittedName>
</protein>
<dbReference type="RefSeq" id="WP_207331477.1">
    <property type="nucleotide sequence ID" value="NZ_JAFMYW010000008.1"/>
</dbReference>
<evidence type="ECO:0000313" key="1">
    <source>
        <dbReference type="EMBL" id="MBO0951520.1"/>
    </source>
</evidence>
<proteinExistence type="predicted"/>
<dbReference type="Proteomes" id="UP000664628">
    <property type="component" value="Unassembled WGS sequence"/>
</dbReference>
<dbReference type="Pfam" id="PF16022">
    <property type="entry name" value="DUF4783"/>
    <property type="match status" value="1"/>
</dbReference>
<dbReference type="InterPro" id="IPR031977">
    <property type="entry name" value="DUF4783"/>
</dbReference>
<organism evidence="1 2">
    <name type="scientific">Fibrella forsythiae</name>
    <dbReference type="NCBI Taxonomy" id="2817061"/>
    <lineage>
        <taxon>Bacteria</taxon>
        <taxon>Pseudomonadati</taxon>
        <taxon>Bacteroidota</taxon>
        <taxon>Cytophagia</taxon>
        <taxon>Cytophagales</taxon>
        <taxon>Spirosomataceae</taxon>
        <taxon>Fibrella</taxon>
    </lineage>
</organism>
<evidence type="ECO:0000313" key="2">
    <source>
        <dbReference type="Proteomes" id="UP000664628"/>
    </source>
</evidence>